<keyword evidence="2" id="KW-1185">Reference proteome</keyword>
<evidence type="ECO:0000313" key="2">
    <source>
        <dbReference type="Proteomes" id="UP001589753"/>
    </source>
</evidence>
<dbReference type="EMBL" id="JBHMDI010000029">
    <property type="protein sequence ID" value="MFB9348568.1"/>
    <property type="molecule type" value="Genomic_DNA"/>
</dbReference>
<reference evidence="1 2" key="1">
    <citation type="submission" date="2024-09" db="EMBL/GenBank/DDBJ databases">
        <authorList>
            <person name="Sun Q."/>
            <person name="Mori K."/>
        </authorList>
    </citation>
    <scope>NUCLEOTIDE SEQUENCE [LARGE SCALE GENOMIC DNA]</scope>
    <source>
        <strain evidence="1 2">JCM 9767</strain>
    </source>
</reference>
<name>A0ABV5L8S2_9ACTN</name>
<protein>
    <recommendedName>
        <fullName evidence="3">Transcriptional regulator</fullName>
    </recommendedName>
</protein>
<dbReference type="Proteomes" id="UP001589753">
    <property type="component" value="Unassembled WGS sequence"/>
</dbReference>
<comment type="caution">
    <text evidence="1">The sequence shown here is derived from an EMBL/GenBank/DDBJ whole genome shotgun (WGS) entry which is preliminary data.</text>
</comment>
<evidence type="ECO:0008006" key="3">
    <source>
        <dbReference type="Google" id="ProtNLM"/>
    </source>
</evidence>
<evidence type="ECO:0000313" key="1">
    <source>
        <dbReference type="EMBL" id="MFB9348568.1"/>
    </source>
</evidence>
<proteinExistence type="predicted"/>
<organism evidence="1 2">
    <name type="scientific">Streptomyces heliomycini</name>
    <dbReference type="NCBI Taxonomy" id="284032"/>
    <lineage>
        <taxon>Bacteria</taxon>
        <taxon>Bacillati</taxon>
        <taxon>Actinomycetota</taxon>
        <taxon>Actinomycetes</taxon>
        <taxon>Kitasatosporales</taxon>
        <taxon>Streptomycetaceae</taxon>
        <taxon>Streptomyces</taxon>
    </lineage>
</organism>
<gene>
    <name evidence="1" type="ORF">ACFFUA_14040</name>
</gene>
<accession>A0ABV5L8S2</accession>
<dbReference type="RefSeq" id="WP_267883144.1">
    <property type="nucleotide sequence ID" value="NZ_JBHMDI010000029.1"/>
</dbReference>
<sequence length="41" mass="4121">MTGEDVAGPFADETRVRVLAAVALGATSAAEVADPFGPFGR</sequence>